<dbReference type="OrthoDB" id="4898680at2759"/>
<feature type="domain" description="Zn(2)-C6 fungal-type" evidence="5">
    <location>
        <begin position="16"/>
        <end position="48"/>
    </location>
</feature>
<accession>A0A2K0T266</accession>
<dbReference type="InterPro" id="IPR007219">
    <property type="entry name" value="XnlR_reg_dom"/>
</dbReference>
<keyword evidence="2" id="KW-0479">Metal-binding</keyword>
<dbReference type="InterPro" id="IPR036864">
    <property type="entry name" value="Zn2-C6_fun-type_DNA-bd_sf"/>
</dbReference>
<proteinExistence type="predicted"/>
<dbReference type="InterPro" id="IPR001138">
    <property type="entry name" value="Zn2Cys6_DnaBD"/>
</dbReference>
<feature type="region of interest" description="Disordered" evidence="4">
    <location>
        <begin position="138"/>
        <end position="162"/>
    </location>
</feature>
<evidence type="ECO:0000256" key="1">
    <source>
        <dbReference type="ARBA" id="ARBA00004123"/>
    </source>
</evidence>
<sequence>MDNEVPLRRLNGRLQACDQCRARKVACDHAQPVCNRCIKRNQAGGCTYTIGSVLQPRRRARQQKSRPTYNAVAQEASPTLSHRSGRSGSGSESAARNATPNVNVNVNANANATTKANGSPSSGFFGFTSHAVVYEETKRSLSRLQGQGPDTRPPRPGARHRTTPRLSFRELPPIVRHMSIYALEALPGQSNEQIVFYEKDPEEKRWSQLVLARITNSVLDLLKRKPDGSGPDLERVAEILCNNSAQPLRDMDDPQLWMDQYCGDNLRWESIGLIWGNLERLTDTLNSLRPSHVAWIPGKCDKELSRTHLSYCIDLARQFTDGNAILLDLIRRQTAFVSHLDGDAAASCWYAHGTAVSMLTFMGLHAQTGEIPHTPTLCSEHNRRIVAQIYNHDKFSVAFSGRPALLNRRYCMTPLPLDLRDEDLADEATLQKAAQELDERGWNKEGKMYPFTLIRARRMMASILEEVMELALGCTVCTTLDELRNIQVRQLETLAGFPACLRYDPQDLSDPNRDIENVYAKILVRLGHLQVMFFLERLLCINGSLEQGNLLVLSFEMLTLTLTLWTHKDQFAAMRRNFEWLLMAHAAPAGGILCLELLNPSFTGKHPKEERITRSSIIQNLSLLVGFLDWVRPSAPNGDLCMDCKVIIQRVLDHTLNGSLNGDSPWAALAYDFPEPLDFNFDLLDTFDWLHTDFQ</sequence>
<evidence type="ECO:0000256" key="3">
    <source>
        <dbReference type="ARBA" id="ARBA00023242"/>
    </source>
</evidence>
<dbReference type="Pfam" id="PF04082">
    <property type="entry name" value="Fungal_trans"/>
    <property type="match status" value="1"/>
</dbReference>
<dbReference type="PANTHER" id="PTHR31001">
    <property type="entry name" value="UNCHARACTERIZED TRANSCRIPTIONAL REGULATORY PROTEIN"/>
    <property type="match status" value="1"/>
</dbReference>
<keyword evidence="3" id="KW-0539">Nucleus</keyword>
<evidence type="ECO:0000256" key="4">
    <source>
        <dbReference type="SAM" id="MobiDB-lite"/>
    </source>
</evidence>
<dbReference type="PROSITE" id="PS50048">
    <property type="entry name" value="ZN2_CY6_FUNGAL_2"/>
    <property type="match status" value="1"/>
</dbReference>
<evidence type="ECO:0000256" key="2">
    <source>
        <dbReference type="ARBA" id="ARBA00022723"/>
    </source>
</evidence>
<name>A0A2K0T266_9HYPO</name>
<comment type="caution">
    <text evidence="6">The sequence shown here is derived from an EMBL/GenBank/DDBJ whole genome shotgun (WGS) entry which is preliminary data.</text>
</comment>
<dbReference type="SMART" id="SM00906">
    <property type="entry name" value="Fungal_trans"/>
    <property type="match status" value="1"/>
</dbReference>
<feature type="region of interest" description="Disordered" evidence="4">
    <location>
        <begin position="57"/>
        <end position="102"/>
    </location>
</feature>
<dbReference type="Proteomes" id="UP000236546">
    <property type="component" value="Unassembled WGS sequence"/>
</dbReference>
<dbReference type="SMART" id="SM00066">
    <property type="entry name" value="GAL4"/>
    <property type="match status" value="1"/>
</dbReference>
<dbReference type="Gene3D" id="4.10.240.10">
    <property type="entry name" value="Zn(2)-C6 fungal-type DNA-binding domain"/>
    <property type="match status" value="1"/>
</dbReference>
<dbReference type="Pfam" id="PF00172">
    <property type="entry name" value="Zn_clus"/>
    <property type="match status" value="1"/>
</dbReference>
<dbReference type="AlphaFoldDB" id="A0A2K0T266"/>
<comment type="subcellular location">
    <subcellularLocation>
        <location evidence="1">Nucleus</location>
    </subcellularLocation>
</comment>
<evidence type="ECO:0000313" key="7">
    <source>
        <dbReference type="Proteomes" id="UP000236546"/>
    </source>
</evidence>
<reference evidence="6 7" key="1">
    <citation type="submission" date="2017-02" db="EMBL/GenBank/DDBJ databases">
        <title>Genomes of Trichoderma spp. with biocontrol activity.</title>
        <authorList>
            <person name="Gardiner D."/>
            <person name="Kazan K."/>
            <person name="Vos C."/>
            <person name="Harvey P."/>
        </authorList>
    </citation>
    <scope>NUCLEOTIDE SEQUENCE [LARGE SCALE GENOMIC DNA]</scope>
    <source>
        <strain evidence="6 7">A5MH</strain>
    </source>
</reference>
<protein>
    <recommendedName>
        <fullName evidence="5">Zn(2)-C6 fungal-type domain-containing protein</fullName>
    </recommendedName>
</protein>
<dbReference type="GO" id="GO:0005634">
    <property type="term" value="C:nucleus"/>
    <property type="evidence" value="ECO:0007669"/>
    <property type="project" value="UniProtKB-SubCell"/>
</dbReference>
<gene>
    <name evidence="6" type="ORF">TGAMA5MH_08430</name>
</gene>
<dbReference type="GO" id="GO:0006351">
    <property type="term" value="P:DNA-templated transcription"/>
    <property type="evidence" value="ECO:0007669"/>
    <property type="project" value="InterPro"/>
</dbReference>
<dbReference type="PANTHER" id="PTHR31001:SF40">
    <property type="entry name" value="ZN(II)2CYS6 TRANSCRIPTION FACTOR (EUROFUNG)"/>
    <property type="match status" value="1"/>
</dbReference>
<dbReference type="GO" id="GO:0000981">
    <property type="term" value="F:DNA-binding transcription factor activity, RNA polymerase II-specific"/>
    <property type="evidence" value="ECO:0007669"/>
    <property type="project" value="InterPro"/>
</dbReference>
<evidence type="ECO:0000313" key="6">
    <source>
        <dbReference type="EMBL" id="PNP39614.1"/>
    </source>
</evidence>
<evidence type="ECO:0000259" key="5">
    <source>
        <dbReference type="PROSITE" id="PS50048"/>
    </source>
</evidence>
<dbReference type="GO" id="GO:0008270">
    <property type="term" value="F:zinc ion binding"/>
    <property type="evidence" value="ECO:0007669"/>
    <property type="project" value="InterPro"/>
</dbReference>
<dbReference type="CDD" id="cd12148">
    <property type="entry name" value="fungal_TF_MHR"/>
    <property type="match status" value="1"/>
</dbReference>
<dbReference type="EMBL" id="MTYH01000080">
    <property type="protein sequence ID" value="PNP39614.1"/>
    <property type="molecule type" value="Genomic_DNA"/>
</dbReference>
<organism evidence="6 7">
    <name type="scientific">Trichoderma gamsii</name>
    <dbReference type="NCBI Taxonomy" id="398673"/>
    <lineage>
        <taxon>Eukaryota</taxon>
        <taxon>Fungi</taxon>
        <taxon>Dikarya</taxon>
        <taxon>Ascomycota</taxon>
        <taxon>Pezizomycotina</taxon>
        <taxon>Sordariomycetes</taxon>
        <taxon>Hypocreomycetidae</taxon>
        <taxon>Hypocreales</taxon>
        <taxon>Hypocreaceae</taxon>
        <taxon>Trichoderma</taxon>
    </lineage>
</organism>
<dbReference type="SUPFAM" id="SSF57701">
    <property type="entry name" value="Zn2/Cys6 DNA-binding domain"/>
    <property type="match status" value="1"/>
</dbReference>
<dbReference type="PROSITE" id="PS00463">
    <property type="entry name" value="ZN2_CY6_FUNGAL_1"/>
    <property type="match status" value="1"/>
</dbReference>
<feature type="compositionally biased region" description="Low complexity" evidence="4">
    <location>
        <begin position="89"/>
        <end position="102"/>
    </location>
</feature>
<dbReference type="InterPro" id="IPR050613">
    <property type="entry name" value="Sec_Metabolite_Reg"/>
</dbReference>
<dbReference type="CDD" id="cd00067">
    <property type="entry name" value="GAL4"/>
    <property type="match status" value="1"/>
</dbReference>
<dbReference type="GO" id="GO:0003677">
    <property type="term" value="F:DNA binding"/>
    <property type="evidence" value="ECO:0007669"/>
    <property type="project" value="InterPro"/>
</dbReference>